<dbReference type="Pfam" id="PF02922">
    <property type="entry name" value="CBM_48"/>
    <property type="match status" value="1"/>
</dbReference>
<feature type="domain" description="Glycoside hydrolase family 13 N-terminal" evidence="2">
    <location>
        <begin position="29"/>
        <end position="84"/>
    </location>
</feature>
<dbReference type="Gene3D" id="2.60.40.10">
    <property type="entry name" value="Immunoglobulins"/>
    <property type="match status" value="1"/>
</dbReference>
<evidence type="ECO:0000313" key="3">
    <source>
        <dbReference type="EMBL" id="HJB42316.1"/>
    </source>
</evidence>
<gene>
    <name evidence="3" type="ORF">H9945_07445</name>
</gene>
<dbReference type="EMBL" id="DWYG01000126">
    <property type="protein sequence ID" value="HJB42316.1"/>
    <property type="molecule type" value="Genomic_DNA"/>
</dbReference>
<proteinExistence type="predicted"/>
<dbReference type="GO" id="GO:0005978">
    <property type="term" value="P:glycogen biosynthetic process"/>
    <property type="evidence" value="ECO:0007669"/>
    <property type="project" value="TreeGrafter"/>
</dbReference>
<dbReference type="GO" id="GO:0004553">
    <property type="term" value="F:hydrolase activity, hydrolyzing O-glycosyl compounds"/>
    <property type="evidence" value="ECO:0007669"/>
    <property type="project" value="InterPro"/>
</dbReference>
<dbReference type="Proteomes" id="UP000886803">
    <property type="component" value="Unassembled WGS sequence"/>
</dbReference>
<feature type="non-terminal residue" evidence="3">
    <location>
        <position position="88"/>
    </location>
</feature>
<organism evidence="3 4">
    <name type="scientific">Candidatus Gemmiger avicola</name>
    <dbReference type="NCBI Taxonomy" id="2838605"/>
    <lineage>
        <taxon>Bacteria</taxon>
        <taxon>Bacillati</taxon>
        <taxon>Bacillota</taxon>
        <taxon>Clostridia</taxon>
        <taxon>Eubacteriales</taxon>
        <taxon>Gemmiger</taxon>
    </lineage>
</organism>
<sequence>MQATPEPKPSDLPIYLFKQGNNMEAYRYFGAHLCEQEGQAGVVFRVWAPHAQAVSVVGDFNNWTPGQNPMQKIDDAVWEAFVPGMKQY</sequence>
<dbReference type="CDD" id="cd02855">
    <property type="entry name" value="E_set_GBE_prok_N"/>
    <property type="match status" value="1"/>
</dbReference>
<dbReference type="PANTHER" id="PTHR43651">
    <property type="entry name" value="1,4-ALPHA-GLUCAN-BRANCHING ENZYME"/>
    <property type="match status" value="1"/>
</dbReference>
<dbReference type="GO" id="GO:0005829">
    <property type="term" value="C:cytosol"/>
    <property type="evidence" value="ECO:0007669"/>
    <property type="project" value="TreeGrafter"/>
</dbReference>
<name>A0A9D2M7W5_9FIRM</name>
<dbReference type="InterPro" id="IPR013783">
    <property type="entry name" value="Ig-like_fold"/>
</dbReference>
<dbReference type="PANTHER" id="PTHR43651:SF3">
    <property type="entry name" value="1,4-ALPHA-GLUCAN-BRANCHING ENZYME"/>
    <property type="match status" value="1"/>
</dbReference>
<dbReference type="AlphaFoldDB" id="A0A9D2M7W5"/>
<dbReference type="InterPro" id="IPR004193">
    <property type="entry name" value="Glyco_hydro_13_N"/>
</dbReference>
<evidence type="ECO:0000259" key="2">
    <source>
        <dbReference type="Pfam" id="PF02922"/>
    </source>
</evidence>
<evidence type="ECO:0000256" key="1">
    <source>
        <dbReference type="ARBA" id="ARBA00002953"/>
    </source>
</evidence>
<reference evidence="3" key="2">
    <citation type="submission" date="2021-04" db="EMBL/GenBank/DDBJ databases">
        <authorList>
            <person name="Gilroy R."/>
        </authorList>
    </citation>
    <scope>NUCLEOTIDE SEQUENCE</scope>
    <source>
        <strain evidence="3">ChiBcec8-13705</strain>
    </source>
</reference>
<comment type="function">
    <text evidence="1">Catalyzes the formation of the alpha-1,6-glucosidic linkages in glycogen by scission of a 1,4-alpha-linked oligosaccharide from growing alpha-1,4-glucan chains and the subsequent attachment of the oligosaccharide to the alpha-1,6 position.</text>
</comment>
<reference evidence="3" key="1">
    <citation type="journal article" date="2021" name="PeerJ">
        <title>Extensive microbial diversity within the chicken gut microbiome revealed by metagenomics and culture.</title>
        <authorList>
            <person name="Gilroy R."/>
            <person name="Ravi A."/>
            <person name="Getino M."/>
            <person name="Pursley I."/>
            <person name="Horton D.L."/>
            <person name="Alikhan N.F."/>
            <person name="Baker D."/>
            <person name="Gharbi K."/>
            <person name="Hall N."/>
            <person name="Watson M."/>
            <person name="Adriaenssens E.M."/>
            <person name="Foster-Nyarko E."/>
            <person name="Jarju S."/>
            <person name="Secka A."/>
            <person name="Antonio M."/>
            <person name="Oren A."/>
            <person name="Chaudhuri R.R."/>
            <person name="La Ragione R."/>
            <person name="Hildebrand F."/>
            <person name="Pallen M.J."/>
        </authorList>
    </citation>
    <scope>NUCLEOTIDE SEQUENCE</scope>
    <source>
        <strain evidence="3">ChiBcec8-13705</strain>
    </source>
</reference>
<dbReference type="InterPro" id="IPR014756">
    <property type="entry name" value="Ig_E-set"/>
</dbReference>
<evidence type="ECO:0000313" key="4">
    <source>
        <dbReference type="Proteomes" id="UP000886803"/>
    </source>
</evidence>
<accession>A0A9D2M7W5</accession>
<dbReference type="InterPro" id="IPR044143">
    <property type="entry name" value="GlgB_N_E_set_prok"/>
</dbReference>
<dbReference type="SUPFAM" id="SSF81296">
    <property type="entry name" value="E set domains"/>
    <property type="match status" value="1"/>
</dbReference>
<dbReference type="GO" id="GO:0003844">
    <property type="term" value="F:1,4-alpha-glucan branching enzyme activity"/>
    <property type="evidence" value="ECO:0007669"/>
    <property type="project" value="TreeGrafter"/>
</dbReference>
<protein>
    <submittedName>
        <fullName evidence="3">1,4-alpha-glucan branching enzyme</fullName>
    </submittedName>
</protein>
<comment type="caution">
    <text evidence="3">The sequence shown here is derived from an EMBL/GenBank/DDBJ whole genome shotgun (WGS) entry which is preliminary data.</text>
</comment>